<comment type="caution">
    <text evidence="1">The sequence shown here is derived from an EMBL/GenBank/DDBJ whole genome shotgun (WGS) entry which is preliminary data.</text>
</comment>
<organism evidence="1 2">
    <name type="scientific">Streptomyces coacervatus</name>
    <dbReference type="NCBI Taxonomy" id="647381"/>
    <lineage>
        <taxon>Bacteria</taxon>
        <taxon>Bacillati</taxon>
        <taxon>Actinomycetota</taxon>
        <taxon>Actinomycetes</taxon>
        <taxon>Kitasatosporales</taxon>
        <taxon>Streptomycetaceae</taxon>
        <taxon>Streptomyces</taxon>
    </lineage>
</organism>
<evidence type="ECO:0000313" key="1">
    <source>
        <dbReference type="EMBL" id="GAA3842224.1"/>
    </source>
</evidence>
<evidence type="ECO:0000313" key="2">
    <source>
        <dbReference type="Proteomes" id="UP001501009"/>
    </source>
</evidence>
<keyword evidence="2" id="KW-1185">Reference proteome</keyword>
<sequence length="43" mass="4850">MTLTPATVEDTIERNVTDLTGAQRFFDRDARGISELVRLRTLA</sequence>
<reference evidence="2" key="1">
    <citation type="journal article" date="2019" name="Int. J. Syst. Evol. Microbiol.">
        <title>The Global Catalogue of Microorganisms (GCM) 10K type strain sequencing project: providing services to taxonomists for standard genome sequencing and annotation.</title>
        <authorList>
            <consortium name="The Broad Institute Genomics Platform"/>
            <consortium name="The Broad Institute Genome Sequencing Center for Infectious Disease"/>
            <person name="Wu L."/>
            <person name="Ma J."/>
        </authorList>
    </citation>
    <scope>NUCLEOTIDE SEQUENCE [LARGE SCALE GENOMIC DNA]</scope>
    <source>
        <strain evidence="2">JCM 17138</strain>
    </source>
</reference>
<proteinExistence type="predicted"/>
<protein>
    <submittedName>
        <fullName evidence="1">Uncharacterized protein</fullName>
    </submittedName>
</protein>
<name>A0ABP7JDG2_9ACTN</name>
<dbReference type="Proteomes" id="UP001501009">
    <property type="component" value="Unassembled WGS sequence"/>
</dbReference>
<dbReference type="RefSeq" id="WP_275781748.1">
    <property type="nucleotide sequence ID" value="NZ_BAABDE010000042.1"/>
</dbReference>
<accession>A0ABP7JDG2</accession>
<gene>
    <name evidence="1" type="ORF">GCM10022403_087850</name>
</gene>
<dbReference type="EMBL" id="BAABDE010000042">
    <property type="protein sequence ID" value="GAA3842224.1"/>
    <property type="molecule type" value="Genomic_DNA"/>
</dbReference>